<evidence type="ECO:0000256" key="1">
    <source>
        <dbReference type="SAM" id="Phobius"/>
    </source>
</evidence>
<proteinExistence type="predicted"/>
<dbReference type="Proteomes" id="UP000442533">
    <property type="component" value="Unassembled WGS sequence"/>
</dbReference>
<dbReference type="AlphaFoldDB" id="A0A844H4F7"/>
<feature type="transmembrane region" description="Helical" evidence="1">
    <location>
        <begin position="20"/>
        <end position="40"/>
    </location>
</feature>
<keyword evidence="3" id="KW-1185">Reference proteome</keyword>
<gene>
    <name evidence="2" type="ORF">GL279_07030</name>
</gene>
<accession>A0A844H4F7</accession>
<name>A0A844H4F7_9RHOB</name>
<protein>
    <submittedName>
        <fullName evidence="2">DUF2474 family protein</fullName>
    </submittedName>
</protein>
<dbReference type="EMBL" id="WMIF01000007">
    <property type="protein sequence ID" value="MTH34350.1"/>
    <property type="molecule type" value="Genomic_DNA"/>
</dbReference>
<sequence>MEMTSRAPGSLGSRLGWMALIWALSVIGLGVVALGFRLVMQLAGLTA</sequence>
<keyword evidence="1" id="KW-0812">Transmembrane</keyword>
<evidence type="ECO:0000313" key="2">
    <source>
        <dbReference type="EMBL" id="MTH34350.1"/>
    </source>
</evidence>
<organism evidence="2 3">
    <name type="scientific">Paracoccus limosus</name>
    <dbReference type="NCBI Taxonomy" id="913252"/>
    <lineage>
        <taxon>Bacteria</taxon>
        <taxon>Pseudomonadati</taxon>
        <taxon>Pseudomonadota</taxon>
        <taxon>Alphaproteobacteria</taxon>
        <taxon>Rhodobacterales</taxon>
        <taxon>Paracoccaceae</taxon>
        <taxon>Paracoccus</taxon>
    </lineage>
</organism>
<keyword evidence="1" id="KW-0472">Membrane</keyword>
<evidence type="ECO:0000313" key="3">
    <source>
        <dbReference type="Proteomes" id="UP000442533"/>
    </source>
</evidence>
<reference evidence="2 3" key="1">
    <citation type="submission" date="2019-11" db="EMBL/GenBank/DDBJ databases">
        <authorList>
            <person name="Dong K."/>
        </authorList>
    </citation>
    <scope>NUCLEOTIDE SEQUENCE [LARGE SCALE GENOMIC DNA]</scope>
    <source>
        <strain evidence="2 3">JCM 17370</strain>
    </source>
</reference>
<comment type="caution">
    <text evidence="2">The sequence shown here is derived from an EMBL/GenBank/DDBJ whole genome shotgun (WGS) entry which is preliminary data.</text>
</comment>
<dbReference type="Pfam" id="PF10617">
    <property type="entry name" value="DUF2474"/>
    <property type="match status" value="1"/>
</dbReference>
<keyword evidence="1" id="KW-1133">Transmembrane helix</keyword>
<dbReference type="OrthoDB" id="7907876at2"/>
<dbReference type="InterPro" id="IPR018895">
    <property type="entry name" value="DUF2474"/>
</dbReference>